<dbReference type="Gene3D" id="3.90.1150.10">
    <property type="entry name" value="Aspartate Aminotransferase, domain 1"/>
    <property type="match status" value="1"/>
</dbReference>
<comment type="similarity">
    <text evidence="2 6">Belongs to the class-V pyridoxal-phosphate-dependent aminotransferase family.</text>
</comment>
<dbReference type="OMA" id="NCITIAD"/>
<feature type="modified residue" description="N6-(pyridoxal phosphate)lysine" evidence="8">
    <location>
        <position position="240"/>
    </location>
</feature>
<evidence type="ECO:0000313" key="11">
    <source>
        <dbReference type="EMBL" id="OXA50622.1"/>
    </source>
</evidence>
<reference evidence="11 12" key="1">
    <citation type="submission" date="2015-12" db="EMBL/GenBank/DDBJ databases">
        <title>The genome of Folsomia candida.</title>
        <authorList>
            <person name="Faddeeva A."/>
            <person name="Derks M.F."/>
            <person name="Anvar Y."/>
            <person name="Smit S."/>
            <person name="Van Straalen N."/>
            <person name="Roelofs D."/>
        </authorList>
    </citation>
    <scope>NUCLEOTIDE SEQUENCE [LARGE SCALE GENOMIC DNA]</scope>
    <source>
        <strain evidence="11 12">VU population</strain>
        <tissue evidence="11">Whole body</tissue>
    </source>
</reference>
<dbReference type="EC" id="2.6.1.44" evidence="6"/>
<evidence type="ECO:0000256" key="4">
    <source>
        <dbReference type="ARBA" id="ARBA00022679"/>
    </source>
</evidence>
<dbReference type="GO" id="GO:0004760">
    <property type="term" value="F:L-serine-pyruvate transaminase activity"/>
    <property type="evidence" value="ECO:0007669"/>
    <property type="project" value="TreeGrafter"/>
</dbReference>
<dbReference type="Pfam" id="PF00266">
    <property type="entry name" value="Aminotran_5"/>
    <property type="match status" value="1"/>
</dbReference>
<feature type="domain" description="Aminotransferase class V" evidence="10">
    <location>
        <begin position="63"/>
        <end position="392"/>
    </location>
</feature>
<dbReference type="SUPFAM" id="SSF53383">
    <property type="entry name" value="PLP-dependent transferases"/>
    <property type="match status" value="1"/>
</dbReference>
<keyword evidence="12" id="KW-1185">Reference proteome</keyword>
<dbReference type="OrthoDB" id="7403325at2759"/>
<dbReference type="Proteomes" id="UP000198287">
    <property type="component" value="Unassembled WGS sequence"/>
</dbReference>
<sequence length="432" mass="47083">MGFDSITCNKLVWCTLIIALWTCTLEGSGHLMSSEGLLPPPKTLLEDPLITHQRTLVGGGPSNQYQRSLASLDRPVMGNFENSSLKIMEDVKAGLRYLFQTENKWTLALSGGGSLAMDIILDNLVEPGDVVLIPTFGLWGVRAADIVERYGGIPKKIEAALGSAFSLKEIEDGIVTYKPAVVYITNGESSTGVHQSLQGVGELCRKHYCLLVVDLVATIGVIPFHMDSWKVDAVFSNTQKALGSPTGMAPISYGTRSIEKITSRKTKPKSYFADLKNNWIRNNYWGISDPGAAQTFHSSYPILQIYALREALASIATEGLAHGWARHFDATAKLYTAIDNMTTIEGGSGVTYFVSRAEHRLTGTVALLPPKGLDPKELMNLIRQMYSIEINIGIGPMTGKIIRIGVLGPNARPDIVDEIVSAIKYGLKNLKK</sequence>
<evidence type="ECO:0000256" key="9">
    <source>
        <dbReference type="SAM" id="SignalP"/>
    </source>
</evidence>
<proteinExistence type="inferred from homology"/>
<feature type="binding site" evidence="7">
    <location>
        <position position="403"/>
    </location>
    <ligand>
        <name>substrate</name>
    </ligand>
</feature>
<dbReference type="Gene3D" id="3.40.640.10">
    <property type="entry name" value="Type I PLP-dependent aspartate aminotransferase-like (Major domain)"/>
    <property type="match status" value="1"/>
</dbReference>
<dbReference type="FunFam" id="3.40.640.10:FF:000027">
    <property type="entry name" value="Serine--pyruvate aminotransferase, mitochondrial"/>
    <property type="match status" value="1"/>
</dbReference>
<feature type="chain" id="PRO_5012488749" description="Alanine--glyoxylate aminotransferase" evidence="9">
    <location>
        <begin position="28"/>
        <end position="432"/>
    </location>
</feature>
<evidence type="ECO:0000259" key="10">
    <source>
        <dbReference type="Pfam" id="PF00266"/>
    </source>
</evidence>
<dbReference type="InterPro" id="IPR015422">
    <property type="entry name" value="PyrdxlP-dep_Trfase_small"/>
</dbReference>
<evidence type="ECO:0000256" key="6">
    <source>
        <dbReference type="PIRNR" id="PIRNR000524"/>
    </source>
</evidence>
<evidence type="ECO:0000256" key="5">
    <source>
        <dbReference type="ARBA" id="ARBA00022898"/>
    </source>
</evidence>
<evidence type="ECO:0000256" key="1">
    <source>
        <dbReference type="ARBA" id="ARBA00001933"/>
    </source>
</evidence>
<dbReference type="AlphaFoldDB" id="A0A226DYU8"/>
<comment type="cofactor">
    <cofactor evidence="1 6 8">
        <name>pyridoxal 5'-phosphate</name>
        <dbReference type="ChEBI" id="CHEBI:597326"/>
    </cofactor>
</comment>
<dbReference type="EMBL" id="LNIX01000008">
    <property type="protein sequence ID" value="OXA50622.1"/>
    <property type="molecule type" value="Genomic_DNA"/>
</dbReference>
<evidence type="ECO:0000256" key="2">
    <source>
        <dbReference type="ARBA" id="ARBA00009236"/>
    </source>
</evidence>
<keyword evidence="4 11" id="KW-0808">Transferase</keyword>
<comment type="catalytic activity">
    <reaction evidence="6">
        <text>glyoxylate + L-alanine = glycine + pyruvate</text>
        <dbReference type="Rhea" id="RHEA:24248"/>
        <dbReference type="ChEBI" id="CHEBI:15361"/>
        <dbReference type="ChEBI" id="CHEBI:36655"/>
        <dbReference type="ChEBI" id="CHEBI:57305"/>
        <dbReference type="ChEBI" id="CHEBI:57972"/>
        <dbReference type="EC" id="2.6.1.44"/>
    </reaction>
</comment>
<dbReference type="PANTHER" id="PTHR21152:SF40">
    <property type="entry name" value="ALANINE--GLYOXYLATE AMINOTRANSFERASE"/>
    <property type="match status" value="1"/>
</dbReference>
<evidence type="ECO:0000256" key="8">
    <source>
        <dbReference type="PIRSR" id="PIRSR000524-50"/>
    </source>
</evidence>
<evidence type="ECO:0000256" key="3">
    <source>
        <dbReference type="ARBA" id="ARBA00022576"/>
    </source>
</evidence>
<gene>
    <name evidence="11" type="ORF">Fcan01_14545</name>
</gene>
<dbReference type="GO" id="GO:0008453">
    <property type="term" value="F:alanine-glyoxylate transaminase activity"/>
    <property type="evidence" value="ECO:0007669"/>
    <property type="project" value="UniProtKB-EC"/>
</dbReference>
<feature type="signal peptide" evidence="9">
    <location>
        <begin position="1"/>
        <end position="27"/>
    </location>
</feature>
<evidence type="ECO:0000256" key="7">
    <source>
        <dbReference type="PIRSR" id="PIRSR000524-1"/>
    </source>
</evidence>
<dbReference type="InterPro" id="IPR015424">
    <property type="entry name" value="PyrdxlP-dep_Trfase"/>
</dbReference>
<dbReference type="PANTHER" id="PTHR21152">
    <property type="entry name" value="AMINOTRANSFERASE CLASS V"/>
    <property type="match status" value="1"/>
</dbReference>
<accession>A0A226DYU8</accession>
<keyword evidence="3 11" id="KW-0032">Aminotransferase</keyword>
<keyword evidence="9" id="KW-0732">Signal</keyword>
<organism evidence="11 12">
    <name type="scientific">Folsomia candida</name>
    <name type="common">Springtail</name>
    <dbReference type="NCBI Taxonomy" id="158441"/>
    <lineage>
        <taxon>Eukaryota</taxon>
        <taxon>Metazoa</taxon>
        <taxon>Ecdysozoa</taxon>
        <taxon>Arthropoda</taxon>
        <taxon>Hexapoda</taxon>
        <taxon>Collembola</taxon>
        <taxon>Entomobryomorpha</taxon>
        <taxon>Isotomoidea</taxon>
        <taxon>Isotomidae</taxon>
        <taxon>Proisotominae</taxon>
        <taxon>Folsomia</taxon>
    </lineage>
</organism>
<dbReference type="InterPro" id="IPR024169">
    <property type="entry name" value="SP_NH2Trfase/AEP_transaminase"/>
</dbReference>
<name>A0A226DYU8_FOLCA</name>
<keyword evidence="11" id="KW-0670">Pyruvate</keyword>
<protein>
    <recommendedName>
        <fullName evidence="6">Alanine--glyoxylate aminotransferase</fullName>
        <ecNumber evidence="6">2.6.1.44</ecNumber>
    </recommendedName>
</protein>
<dbReference type="InterPro" id="IPR015421">
    <property type="entry name" value="PyrdxlP-dep_Trfase_major"/>
</dbReference>
<dbReference type="STRING" id="158441.A0A226DYU8"/>
<dbReference type="InterPro" id="IPR000192">
    <property type="entry name" value="Aminotrans_V_dom"/>
</dbReference>
<keyword evidence="5 6" id="KW-0663">Pyridoxal phosphate</keyword>
<dbReference type="GO" id="GO:0019265">
    <property type="term" value="P:glycine biosynthetic process, by transamination of glyoxylate"/>
    <property type="evidence" value="ECO:0007669"/>
    <property type="project" value="TreeGrafter"/>
</dbReference>
<dbReference type="GO" id="GO:0005777">
    <property type="term" value="C:peroxisome"/>
    <property type="evidence" value="ECO:0007669"/>
    <property type="project" value="TreeGrafter"/>
</dbReference>
<dbReference type="PIRSF" id="PIRSF000524">
    <property type="entry name" value="SPT"/>
    <property type="match status" value="1"/>
</dbReference>
<evidence type="ECO:0000313" key="12">
    <source>
        <dbReference type="Proteomes" id="UP000198287"/>
    </source>
</evidence>
<comment type="caution">
    <text evidence="11">The sequence shown here is derived from an EMBL/GenBank/DDBJ whole genome shotgun (WGS) entry which is preliminary data.</text>
</comment>